<dbReference type="Pfam" id="PF04773">
    <property type="entry name" value="FecR"/>
    <property type="match status" value="1"/>
</dbReference>
<proteinExistence type="predicted"/>
<sequence length="333" mass="37447">MNSHSRKPKAKVLKQAARWFARTRAGDFSEADRTRLAAWLEADPAHRAAFTATEKTWEEAGLIDPSLLENESRTEKGCFLFRPRLQLAGLAALMILGLFFFRPEMERAWLAVAGGEKPYATRPGETRTVTLEDGSILEMNANTSFTARCSWWKRRIDLGEGEIFLRVRREPWRPFEVVSHQGLARVLGTSFHVRSRGGRVSVDVEEGLVRVETSPRRAGTPARSVELRKGEGVDYGWAGDMAKTRKARLEESTDWRGGKIVFRSMPLAEVLQKLEDYHNVRLKLADPALGGEHFTGVFRVNDLDEILEAVALSFSLTTKAEPDGTLVLAPKRR</sequence>
<gene>
    <name evidence="4" type="ORF">AXF15_01340</name>
</gene>
<dbReference type="Gene3D" id="2.60.120.1440">
    <property type="match status" value="1"/>
</dbReference>
<feature type="domain" description="FecR protein" evidence="1">
    <location>
        <begin position="119"/>
        <end position="210"/>
    </location>
</feature>
<evidence type="ECO:0000313" key="4">
    <source>
        <dbReference type="EMBL" id="AMD91895.1"/>
    </source>
</evidence>
<evidence type="ECO:0000259" key="2">
    <source>
        <dbReference type="Pfam" id="PF16220"/>
    </source>
</evidence>
<dbReference type="InterPro" id="IPR032623">
    <property type="entry name" value="FecR_N"/>
</dbReference>
<dbReference type="KEGG" id="doa:AXF15_01340"/>
<organism evidence="4 5">
    <name type="scientific">Desulfomicrobium orale DSM 12838</name>
    <dbReference type="NCBI Taxonomy" id="888061"/>
    <lineage>
        <taxon>Bacteria</taxon>
        <taxon>Pseudomonadati</taxon>
        <taxon>Thermodesulfobacteriota</taxon>
        <taxon>Desulfovibrionia</taxon>
        <taxon>Desulfovibrionales</taxon>
        <taxon>Desulfomicrobiaceae</taxon>
        <taxon>Desulfomicrobium</taxon>
    </lineage>
</organism>
<feature type="domain" description="Protein FecR C-terminal" evidence="3">
    <location>
        <begin position="259"/>
        <end position="316"/>
    </location>
</feature>
<dbReference type="Gene3D" id="3.55.50.30">
    <property type="match status" value="1"/>
</dbReference>
<protein>
    <recommendedName>
        <fullName evidence="6">Iron dicitrate transport regulator FecR</fullName>
    </recommendedName>
</protein>
<dbReference type="InterPro" id="IPR006860">
    <property type="entry name" value="FecR"/>
</dbReference>
<dbReference type="AlphaFoldDB" id="A0A109W5F3"/>
<dbReference type="Pfam" id="PF16220">
    <property type="entry name" value="DUF4880"/>
    <property type="match status" value="1"/>
</dbReference>
<dbReference type="RefSeq" id="WP_066602292.1">
    <property type="nucleotide sequence ID" value="NZ_CP014230.1"/>
</dbReference>
<dbReference type="PANTHER" id="PTHR30273">
    <property type="entry name" value="PERIPLASMIC SIGNAL SENSOR AND SIGMA FACTOR ACTIVATOR FECR-RELATED"/>
    <property type="match status" value="1"/>
</dbReference>
<dbReference type="PIRSF" id="PIRSF018266">
    <property type="entry name" value="FecR"/>
    <property type="match status" value="1"/>
</dbReference>
<reference evidence="5" key="1">
    <citation type="submission" date="2016-02" db="EMBL/GenBank/DDBJ databases">
        <authorList>
            <person name="Holder M.E."/>
            <person name="Ajami N.J."/>
            <person name="Petrosino J.F."/>
        </authorList>
    </citation>
    <scope>NUCLEOTIDE SEQUENCE [LARGE SCALE GENOMIC DNA]</scope>
    <source>
        <strain evidence="5">DSM 12838</strain>
    </source>
</reference>
<dbReference type="STRING" id="888061.AXF15_01340"/>
<evidence type="ECO:0000259" key="3">
    <source>
        <dbReference type="Pfam" id="PF16344"/>
    </source>
</evidence>
<evidence type="ECO:0000259" key="1">
    <source>
        <dbReference type="Pfam" id="PF04773"/>
    </source>
</evidence>
<dbReference type="Pfam" id="PF16344">
    <property type="entry name" value="FecR_C"/>
    <property type="match status" value="1"/>
</dbReference>
<dbReference type="PANTHER" id="PTHR30273:SF2">
    <property type="entry name" value="PROTEIN FECR"/>
    <property type="match status" value="1"/>
</dbReference>
<dbReference type="GO" id="GO:0016989">
    <property type="term" value="F:sigma factor antagonist activity"/>
    <property type="evidence" value="ECO:0007669"/>
    <property type="project" value="TreeGrafter"/>
</dbReference>
<dbReference type="EMBL" id="CP014230">
    <property type="protein sequence ID" value="AMD91895.1"/>
    <property type="molecule type" value="Genomic_DNA"/>
</dbReference>
<evidence type="ECO:0000313" key="5">
    <source>
        <dbReference type="Proteomes" id="UP000063964"/>
    </source>
</evidence>
<accession>A0A109W5F3</accession>
<feature type="domain" description="FecR N-terminal" evidence="2">
    <location>
        <begin position="14"/>
        <end position="55"/>
    </location>
</feature>
<dbReference type="Proteomes" id="UP000063964">
    <property type="component" value="Chromosome"/>
</dbReference>
<dbReference type="InterPro" id="IPR032508">
    <property type="entry name" value="FecR_C"/>
</dbReference>
<keyword evidence="5" id="KW-1185">Reference proteome</keyword>
<evidence type="ECO:0008006" key="6">
    <source>
        <dbReference type="Google" id="ProtNLM"/>
    </source>
</evidence>
<dbReference type="InterPro" id="IPR012373">
    <property type="entry name" value="Ferrdict_sens_TM"/>
</dbReference>
<name>A0A109W5F3_9BACT</name>